<dbReference type="AlphaFoldDB" id="A0A134ADW6"/>
<evidence type="ECO:0000256" key="1">
    <source>
        <dbReference type="ARBA" id="ARBA00022448"/>
    </source>
</evidence>
<dbReference type="InterPro" id="IPR003439">
    <property type="entry name" value="ABC_transporter-like_ATP-bd"/>
</dbReference>
<keyword evidence="6" id="KW-1185">Reference proteome</keyword>
<comment type="caution">
    <text evidence="5">The sequence shown here is derived from an EMBL/GenBank/DDBJ whole genome shotgun (WGS) entry which is preliminary data.</text>
</comment>
<dbReference type="SUPFAM" id="SSF52540">
    <property type="entry name" value="P-loop containing nucleoside triphosphate hydrolases"/>
    <property type="match status" value="1"/>
</dbReference>
<dbReference type="GO" id="GO:0016887">
    <property type="term" value="F:ATP hydrolysis activity"/>
    <property type="evidence" value="ECO:0007669"/>
    <property type="project" value="InterPro"/>
</dbReference>
<evidence type="ECO:0000313" key="6">
    <source>
        <dbReference type="Proteomes" id="UP000070442"/>
    </source>
</evidence>
<dbReference type="CDD" id="cd03230">
    <property type="entry name" value="ABC_DR_subfamily_A"/>
    <property type="match status" value="1"/>
</dbReference>
<dbReference type="InterPro" id="IPR027417">
    <property type="entry name" value="P-loop_NTPase"/>
</dbReference>
<dbReference type="PATRIC" id="fig|755172.3.peg.1186"/>
<dbReference type="PROSITE" id="PS50893">
    <property type="entry name" value="ABC_TRANSPORTER_2"/>
    <property type="match status" value="1"/>
</dbReference>
<accession>A0A134ADW6</accession>
<protein>
    <submittedName>
        <fullName evidence="5">ABC transporter, ATP-binding protein</fullName>
    </submittedName>
</protein>
<dbReference type="Proteomes" id="UP000070442">
    <property type="component" value="Unassembled WGS sequence"/>
</dbReference>
<name>A0A134ADW6_9FIRM</name>
<dbReference type="InterPro" id="IPR003593">
    <property type="entry name" value="AAA+_ATPase"/>
</dbReference>
<keyword evidence="3 5" id="KW-0067">ATP-binding</keyword>
<evidence type="ECO:0000313" key="5">
    <source>
        <dbReference type="EMBL" id="KXB65888.1"/>
    </source>
</evidence>
<dbReference type="SMART" id="SM00382">
    <property type="entry name" value="AAA"/>
    <property type="match status" value="1"/>
</dbReference>
<gene>
    <name evidence="5" type="ORF">HMPREF1863_01223</name>
</gene>
<sequence length="247" mass="27656">MEVEIMLEIKNFSKFYGNKKAVENLSISVQSGDIYGFIGANGAGKTTTIKAVVGIHDFENGSITIDGHSIKEEPVFCKKMMAYIPDNPDLYEHMTGFQYINFIADLFEVSTEIRRERIQRYGDLFEMTKNLSGIISSYSHGMKQRTAIISALVHSPKLLILDEPFVGLDPKATFLLKKIMHECVSDGGVIFFSTHVLDVAEKLCNKIAIIKNGKLIASGNTEEIKGNKSLETFFMEVQDNEQNLDIN</sequence>
<dbReference type="PANTHER" id="PTHR42939">
    <property type="entry name" value="ABC TRANSPORTER ATP-BINDING PROTEIN ALBC-RELATED"/>
    <property type="match status" value="1"/>
</dbReference>
<evidence type="ECO:0000256" key="2">
    <source>
        <dbReference type="ARBA" id="ARBA00022741"/>
    </source>
</evidence>
<organism evidence="5 6">
    <name type="scientific">Aedoeadaptatus coxii</name>
    <dbReference type="NCBI Taxonomy" id="755172"/>
    <lineage>
        <taxon>Bacteria</taxon>
        <taxon>Bacillati</taxon>
        <taxon>Bacillota</taxon>
        <taxon>Tissierellia</taxon>
        <taxon>Tissierellales</taxon>
        <taxon>Peptoniphilaceae</taxon>
        <taxon>Aedoeadaptatus</taxon>
    </lineage>
</organism>
<reference evidence="6" key="1">
    <citation type="submission" date="2016-01" db="EMBL/GenBank/DDBJ databases">
        <authorList>
            <person name="Mitreva M."/>
            <person name="Pepin K.H."/>
            <person name="Mihindukulasuriya K.A."/>
            <person name="Fulton R."/>
            <person name="Fronick C."/>
            <person name="O'Laughlin M."/>
            <person name="Miner T."/>
            <person name="Herter B."/>
            <person name="Rosa B.A."/>
            <person name="Cordes M."/>
            <person name="Tomlinson C."/>
            <person name="Wollam A."/>
            <person name="Palsikar V.B."/>
            <person name="Mardis E.R."/>
            <person name="Wilson R.K."/>
        </authorList>
    </citation>
    <scope>NUCLEOTIDE SEQUENCE [LARGE SCALE GENOMIC DNA]</scope>
    <source>
        <strain evidence="6">DNF00729</strain>
    </source>
</reference>
<keyword evidence="1" id="KW-0813">Transport</keyword>
<keyword evidence="2" id="KW-0547">Nucleotide-binding</keyword>
<dbReference type="STRING" id="755172.HMPREF1863_01223"/>
<feature type="domain" description="ABC transporter" evidence="4">
    <location>
        <begin position="7"/>
        <end position="237"/>
    </location>
</feature>
<dbReference type="GO" id="GO:0005524">
    <property type="term" value="F:ATP binding"/>
    <property type="evidence" value="ECO:0007669"/>
    <property type="project" value="UniProtKB-KW"/>
</dbReference>
<dbReference type="EMBL" id="LSDG01000038">
    <property type="protein sequence ID" value="KXB65888.1"/>
    <property type="molecule type" value="Genomic_DNA"/>
</dbReference>
<dbReference type="Pfam" id="PF00005">
    <property type="entry name" value="ABC_tran"/>
    <property type="match status" value="1"/>
</dbReference>
<dbReference type="InterPro" id="IPR051782">
    <property type="entry name" value="ABC_Transporter_VariousFunc"/>
</dbReference>
<dbReference type="Gene3D" id="3.40.50.300">
    <property type="entry name" value="P-loop containing nucleotide triphosphate hydrolases"/>
    <property type="match status" value="1"/>
</dbReference>
<evidence type="ECO:0000259" key="4">
    <source>
        <dbReference type="PROSITE" id="PS50893"/>
    </source>
</evidence>
<proteinExistence type="predicted"/>
<dbReference type="PANTHER" id="PTHR42939:SF1">
    <property type="entry name" value="ABC TRANSPORTER ATP-BINDING PROTEIN ALBC-RELATED"/>
    <property type="match status" value="1"/>
</dbReference>
<evidence type="ECO:0000256" key="3">
    <source>
        <dbReference type="ARBA" id="ARBA00022840"/>
    </source>
</evidence>